<gene>
    <name evidence="2" type="ORF">DDR56_02880</name>
</gene>
<sequence length="164" mass="18048">MTLCTYQESSVNHPILGQLVSKEAEISSFEGELVIDGSKVGLNIDLDSTPQDQVLKLAEKVVASISILQDKAAAIVSRDLLEAYNSGWNEYDEVQEDGSTKAVVNPKLDSNQFISQFELDSISICGADCVEFWYKPNDLFWGHSVFVTSVDGLEFKDANAQMFG</sequence>
<dbReference type="Proteomes" id="UP001318401">
    <property type="component" value="Unassembled WGS sequence"/>
</dbReference>
<comment type="caution">
    <text evidence="2">The sequence shown here is derived from an EMBL/GenBank/DDBJ whole genome shotgun (WGS) entry which is preliminary data.</text>
</comment>
<evidence type="ECO:0000259" key="1">
    <source>
        <dbReference type="Pfam" id="PF10020"/>
    </source>
</evidence>
<evidence type="ECO:0000313" key="3">
    <source>
        <dbReference type="Proteomes" id="UP001318401"/>
    </source>
</evidence>
<protein>
    <recommendedName>
        <fullName evidence="1">DUF2262 domain-containing protein</fullName>
    </recommendedName>
</protein>
<reference evidence="2 3" key="1">
    <citation type="submission" date="2018-04" db="EMBL/GenBank/DDBJ databases">
        <authorList>
            <person name="Li G."/>
            <person name="Du W."/>
            <person name="Bai Y."/>
        </authorList>
    </citation>
    <scope>NUCLEOTIDE SEQUENCE [LARGE SCALE GENOMIC DNA]</scope>
    <source>
        <strain evidence="2 3">YYYZ-3</strain>
    </source>
</reference>
<keyword evidence="3" id="KW-1185">Reference proteome</keyword>
<name>A0ABX2B662_9GAMM</name>
<dbReference type="Pfam" id="PF10020">
    <property type="entry name" value="DUF2262"/>
    <property type="match status" value="1"/>
</dbReference>
<evidence type="ECO:0000313" key="2">
    <source>
        <dbReference type="EMBL" id="NPT29527.1"/>
    </source>
</evidence>
<accession>A0ABX2B662</accession>
<organism evidence="2 3">
    <name type="scientific">Vreelandella venusta</name>
    <dbReference type="NCBI Taxonomy" id="44935"/>
    <lineage>
        <taxon>Bacteria</taxon>
        <taxon>Pseudomonadati</taxon>
        <taxon>Pseudomonadota</taxon>
        <taxon>Gammaproteobacteria</taxon>
        <taxon>Oceanospirillales</taxon>
        <taxon>Halomonadaceae</taxon>
        <taxon>Vreelandella</taxon>
    </lineage>
</organism>
<feature type="domain" description="DUF2262" evidence="1">
    <location>
        <begin position="14"/>
        <end position="158"/>
    </location>
</feature>
<dbReference type="InterPro" id="IPR019260">
    <property type="entry name" value="DUF2262"/>
</dbReference>
<dbReference type="EMBL" id="QDKN01000001">
    <property type="protein sequence ID" value="NPT29527.1"/>
    <property type="molecule type" value="Genomic_DNA"/>
</dbReference>
<proteinExistence type="predicted"/>